<protein>
    <submittedName>
        <fullName evidence="2">Uncharacterized protein</fullName>
    </submittedName>
</protein>
<sequence length="250" mass="26196">MPSAADVSSSSTLGGTSPPPPPSIEADIISHLASTSALDELHASLLAALQRAGWTDRVRALSLELLRAGRCERFDEVVEAVVALAEGKSHPAVSSAAQNGHRSSRNGNGTKKGHNDEEDADADADGDPDADMDPDTLAFFENVDVRIPRGVVHQGVKAVKEALRDVVMIEGTEIDDDDYDSASEGEDIQNGNGNTRVTKKSPPIKKEKDGKETNGTADKAGKGPVKNGTPSPVKKTVKDKKAKAGKGVKS</sequence>
<feature type="compositionally biased region" description="Polar residues" evidence="1">
    <location>
        <begin position="95"/>
        <end position="109"/>
    </location>
</feature>
<dbReference type="EMBL" id="JAVDPF010000003">
    <property type="protein sequence ID" value="KAL1885192.1"/>
    <property type="molecule type" value="Genomic_DNA"/>
</dbReference>
<proteinExistence type="predicted"/>
<organism evidence="2 3">
    <name type="scientific">Paecilomyces lecythidis</name>
    <dbReference type="NCBI Taxonomy" id="3004212"/>
    <lineage>
        <taxon>Eukaryota</taxon>
        <taxon>Fungi</taxon>
        <taxon>Dikarya</taxon>
        <taxon>Ascomycota</taxon>
        <taxon>Pezizomycotina</taxon>
        <taxon>Eurotiomycetes</taxon>
        <taxon>Eurotiomycetidae</taxon>
        <taxon>Eurotiales</taxon>
        <taxon>Thermoascaceae</taxon>
        <taxon>Paecilomyces</taxon>
    </lineage>
</organism>
<gene>
    <name evidence="2" type="ORF">Plec18167_001849</name>
</gene>
<reference evidence="2 3" key="1">
    <citation type="journal article" date="2024" name="IMA Fungus">
        <title>IMA Genome - F19 : A genome assembly and annotation guide to empower mycologists, including annotated draft genome sequences of Ceratocystis pirilliformis, Diaporthe australafricana, Fusarium ophioides, Paecilomyces lecythidis, and Sporothrix stenoceras.</title>
        <authorList>
            <person name="Aylward J."/>
            <person name="Wilson A.M."/>
            <person name="Visagie C.M."/>
            <person name="Spraker J."/>
            <person name="Barnes I."/>
            <person name="Buitendag C."/>
            <person name="Ceriani C."/>
            <person name="Del Mar Angel L."/>
            <person name="du Plessis D."/>
            <person name="Fuchs T."/>
            <person name="Gasser K."/>
            <person name="Kramer D."/>
            <person name="Li W."/>
            <person name="Munsamy K."/>
            <person name="Piso A."/>
            <person name="Price J.L."/>
            <person name="Sonnekus B."/>
            <person name="Thomas C."/>
            <person name="van der Nest A."/>
            <person name="van Dijk A."/>
            <person name="van Heerden A."/>
            <person name="van Vuuren N."/>
            <person name="Yilmaz N."/>
            <person name="Duong T.A."/>
            <person name="van der Merwe N.A."/>
            <person name="Wingfield M.J."/>
            <person name="Wingfield B.D."/>
        </authorList>
    </citation>
    <scope>NUCLEOTIDE SEQUENCE [LARGE SCALE GENOMIC DNA]</scope>
    <source>
        <strain evidence="2 3">CMW 18167</strain>
    </source>
</reference>
<evidence type="ECO:0000313" key="3">
    <source>
        <dbReference type="Proteomes" id="UP001583193"/>
    </source>
</evidence>
<evidence type="ECO:0000256" key="1">
    <source>
        <dbReference type="SAM" id="MobiDB-lite"/>
    </source>
</evidence>
<feature type="region of interest" description="Disordered" evidence="1">
    <location>
        <begin position="88"/>
        <end position="135"/>
    </location>
</feature>
<name>A0ABR3YBL5_9EURO</name>
<feature type="region of interest" description="Disordered" evidence="1">
    <location>
        <begin position="1"/>
        <end position="26"/>
    </location>
</feature>
<dbReference type="Proteomes" id="UP001583193">
    <property type="component" value="Unassembled WGS sequence"/>
</dbReference>
<evidence type="ECO:0000313" key="2">
    <source>
        <dbReference type="EMBL" id="KAL1885192.1"/>
    </source>
</evidence>
<keyword evidence="3" id="KW-1185">Reference proteome</keyword>
<accession>A0ABR3YBL5</accession>
<comment type="caution">
    <text evidence="2">The sequence shown here is derived from an EMBL/GenBank/DDBJ whole genome shotgun (WGS) entry which is preliminary data.</text>
</comment>
<feature type="compositionally biased region" description="Basic residues" evidence="1">
    <location>
        <begin position="235"/>
        <end position="250"/>
    </location>
</feature>
<feature type="compositionally biased region" description="Acidic residues" evidence="1">
    <location>
        <begin position="116"/>
        <end position="134"/>
    </location>
</feature>
<feature type="compositionally biased region" description="Acidic residues" evidence="1">
    <location>
        <begin position="176"/>
        <end position="187"/>
    </location>
</feature>
<feature type="region of interest" description="Disordered" evidence="1">
    <location>
        <begin position="176"/>
        <end position="250"/>
    </location>
</feature>